<accession>A0AAW6RLE3</accession>
<sequence length="132" mass="14494">MTAPEIVLPVLFTDEDGRARWREQAVSLRADSPQVWLSALAAASGVQWRESPVGFASGFHCTTQPQWLVVLQGVMEIGLRDGSWRRFGPGECFYSGDTLPPGAAFDETLHGHRSRQSGSEPLRTLFVRGPLA</sequence>
<dbReference type="InterPro" id="IPR014710">
    <property type="entry name" value="RmlC-like_jellyroll"/>
</dbReference>
<dbReference type="RefSeq" id="WP_050714760.1">
    <property type="nucleotide sequence ID" value="NZ_JARVII010000004.1"/>
</dbReference>
<dbReference type="Gene3D" id="2.60.120.10">
    <property type="entry name" value="Jelly Rolls"/>
    <property type="match status" value="1"/>
</dbReference>
<comment type="caution">
    <text evidence="1">The sequence shown here is derived from an EMBL/GenBank/DDBJ whole genome shotgun (WGS) entry which is preliminary data.</text>
</comment>
<dbReference type="InterPro" id="IPR011051">
    <property type="entry name" value="RmlC_Cupin_sf"/>
</dbReference>
<evidence type="ECO:0000313" key="1">
    <source>
        <dbReference type="EMBL" id="MDG9698727.1"/>
    </source>
</evidence>
<proteinExistence type="predicted"/>
<dbReference type="Proteomes" id="UP001237156">
    <property type="component" value="Unassembled WGS sequence"/>
</dbReference>
<keyword evidence="2" id="KW-1185">Reference proteome</keyword>
<dbReference type="AlphaFoldDB" id="A0AAW6RLE3"/>
<organism evidence="1 2">
    <name type="scientific">Ottowia cancrivicina</name>
    <dbReference type="NCBI Taxonomy" id="3040346"/>
    <lineage>
        <taxon>Bacteria</taxon>
        <taxon>Pseudomonadati</taxon>
        <taxon>Pseudomonadota</taxon>
        <taxon>Betaproteobacteria</taxon>
        <taxon>Burkholderiales</taxon>
        <taxon>Comamonadaceae</taxon>
        <taxon>Ottowia</taxon>
    </lineage>
</organism>
<name>A0AAW6RLE3_9BURK</name>
<dbReference type="EMBL" id="JARVII010000004">
    <property type="protein sequence ID" value="MDG9698727.1"/>
    <property type="molecule type" value="Genomic_DNA"/>
</dbReference>
<dbReference type="SUPFAM" id="SSF51182">
    <property type="entry name" value="RmlC-like cupins"/>
    <property type="match status" value="1"/>
</dbReference>
<evidence type="ECO:0000313" key="2">
    <source>
        <dbReference type="Proteomes" id="UP001237156"/>
    </source>
</evidence>
<gene>
    <name evidence="1" type="ORF">QB898_03160</name>
</gene>
<reference evidence="1 2" key="1">
    <citation type="submission" date="2023-04" db="EMBL/GenBank/DDBJ databases">
        <title>Ottowia paracancer sp. nov., isolated from human stomach.</title>
        <authorList>
            <person name="Song Y."/>
        </authorList>
    </citation>
    <scope>NUCLEOTIDE SEQUENCE [LARGE SCALE GENOMIC DNA]</scope>
    <source>
        <strain evidence="1 2">10c7w1</strain>
    </source>
</reference>
<protein>
    <submittedName>
        <fullName evidence="1">Cupin domain-containing protein</fullName>
    </submittedName>
</protein>